<comment type="caution">
    <text evidence="1">The sequence shown here is derived from an EMBL/GenBank/DDBJ whole genome shotgun (WGS) entry which is preliminary data.</text>
</comment>
<dbReference type="Proteomes" id="UP001148018">
    <property type="component" value="Unassembled WGS sequence"/>
</dbReference>
<sequence>MEADSSTDDIEAIMENMEYIPGFFHLELNLNCDPVGPGDLRRRDTRLRLDGLQGELEAEPGHLQYAVRNLLGFLAFHLEHLEAAEERDICKEDPGNLNAWANLGYVYDKLGREAEAGECVEKVSQLMGLDGDGGEESPEMETRLPAARCLAEQAYVQPFDVELDTDEELRERLSAALTLYNRALDYAGDLVQPEEKISWYFKMATIYNRLDDIVKTTEDSEYSRLSHYNKGLRLLKETLKSDKKQLKAISWCYIGIMLEKKDEFFTVPMSIHDCGFSGSDPLSCHGTAIKLASDDAFLLNVLAKLFLVRGKQEMAMGICNMALSVLPDPELNYQAYCTRAKINVMAYVRDLEKAKQGEGGIPDRQQLAEARRDLDKVIHTHPCLRTHMEMAQVHYYSGVDALQERLLVDESAVNSALVSLSQALQHEPGHSLPDLHLLRGRCLLLKGEEQNAADCFNRAVELQRPGGADPVALRCLLEALLTLFAQGGAGDRGLTQLEECLHRAEQRYAERVVQDELRRLYRSHTADVTELSRALIKAGRLNLVRRLLETIQREQPGRRKPLYKSMSVG</sequence>
<protein>
    <recommendedName>
        <fullName evidence="3">Tetratricopeptide repeat protein 22</fullName>
    </recommendedName>
</protein>
<gene>
    <name evidence="1" type="ORF">NHX12_033596</name>
</gene>
<evidence type="ECO:0000313" key="1">
    <source>
        <dbReference type="EMBL" id="KAJ3599640.1"/>
    </source>
</evidence>
<dbReference type="PANTHER" id="PTHR16253">
    <property type="entry name" value="TETRATRICOPEPTIDE REPEAT PROTEIN 22"/>
    <property type="match status" value="1"/>
</dbReference>
<proteinExistence type="predicted"/>
<dbReference type="InterPro" id="IPR011990">
    <property type="entry name" value="TPR-like_helical_dom_sf"/>
</dbReference>
<dbReference type="PANTHER" id="PTHR16253:SF0">
    <property type="entry name" value="TETRATRICOPEPTIDE REPEAT PROTEIN 22"/>
    <property type="match status" value="1"/>
</dbReference>
<accession>A0A9Q0E2Y3</accession>
<name>A0A9Q0E2Y3_9TELE</name>
<dbReference type="Gene3D" id="1.25.40.10">
    <property type="entry name" value="Tetratricopeptide repeat domain"/>
    <property type="match status" value="2"/>
</dbReference>
<dbReference type="Pfam" id="PF13181">
    <property type="entry name" value="TPR_8"/>
    <property type="match status" value="1"/>
</dbReference>
<organism evidence="1 2">
    <name type="scientific">Muraenolepis orangiensis</name>
    <name type="common">Patagonian moray cod</name>
    <dbReference type="NCBI Taxonomy" id="630683"/>
    <lineage>
        <taxon>Eukaryota</taxon>
        <taxon>Metazoa</taxon>
        <taxon>Chordata</taxon>
        <taxon>Craniata</taxon>
        <taxon>Vertebrata</taxon>
        <taxon>Euteleostomi</taxon>
        <taxon>Actinopterygii</taxon>
        <taxon>Neopterygii</taxon>
        <taxon>Teleostei</taxon>
        <taxon>Neoteleostei</taxon>
        <taxon>Acanthomorphata</taxon>
        <taxon>Zeiogadaria</taxon>
        <taxon>Gadariae</taxon>
        <taxon>Gadiformes</taxon>
        <taxon>Muraenolepidoidei</taxon>
        <taxon>Muraenolepididae</taxon>
        <taxon>Muraenolepis</taxon>
    </lineage>
</organism>
<dbReference type="EMBL" id="JANIIK010000048">
    <property type="protein sequence ID" value="KAJ3599640.1"/>
    <property type="molecule type" value="Genomic_DNA"/>
</dbReference>
<dbReference type="InterPro" id="IPR019734">
    <property type="entry name" value="TPR_rpt"/>
</dbReference>
<reference evidence="1" key="1">
    <citation type="submission" date="2022-07" db="EMBL/GenBank/DDBJ databases">
        <title>Chromosome-level genome of Muraenolepis orangiensis.</title>
        <authorList>
            <person name="Kim J."/>
        </authorList>
    </citation>
    <scope>NUCLEOTIDE SEQUENCE</scope>
    <source>
        <strain evidence="1">KU_S4_2022</strain>
        <tissue evidence="1">Muscle</tissue>
    </source>
</reference>
<dbReference type="OrthoDB" id="9976543at2759"/>
<dbReference type="AlphaFoldDB" id="A0A9Q0E2Y3"/>
<dbReference type="SMART" id="SM00028">
    <property type="entry name" value="TPR"/>
    <property type="match status" value="3"/>
</dbReference>
<dbReference type="SUPFAM" id="SSF48452">
    <property type="entry name" value="TPR-like"/>
    <property type="match status" value="2"/>
</dbReference>
<dbReference type="InterPro" id="IPR042342">
    <property type="entry name" value="TTC22"/>
</dbReference>
<keyword evidence="2" id="KW-1185">Reference proteome</keyword>
<evidence type="ECO:0008006" key="3">
    <source>
        <dbReference type="Google" id="ProtNLM"/>
    </source>
</evidence>
<evidence type="ECO:0000313" key="2">
    <source>
        <dbReference type="Proteomes" id="UP001148018"/>
    </source>
</evidence>